<dbReference type="Pfam" id="PF01632">
    <property type="entry name" value="Ribosomal_L35p"/>
    <property type="match status" value="1"/>
</dbReference>
<feature type="region of interest" description="Disordered" evidence="5">
    <location>
        <begin position="210"/>
        <end position="232"/>
    </location>
</feature>
<dbReference type="GO" id="GO:0015934">
    <property type="term" value="C:large ribosomal subunit"/>
    <property type="evidence" value="ECO:0007669"/>
    <property type="project" value="TreeGrafter"/>
</dbReference>
<dbReference type="SUPFAM" id="SSF143034">
    <property type="entry name" value="L35p-like"/>
    <property type="match status" value="1"/>
</dbReference>
<keyword evidence="8" id="KW-1185">Reference proteome</keyword>
<dbReference type="HAMAP" id="MF_00514">
    <property type="entry name" value="Ribosomal_bL35"/>
    <property type="match status" value="1"/>
</dbReference>
<dbReference type="PANTHER" id="PTHR33343">
    <property type="entry name" value="54S RIBOSOMAL PROTEIN BL35M"/>
    <property type="match status" value="1"/>
</dbReference>
<evidence type="ECO:0000256" key="6">
    <source>
        <dbReference type="SAM" id="SignalP"/>
    </source>
</evidence>
<organism evidence="7 8">
    <name type="scientific">Cystoisospora suis</name>
    <dbReference type="NCBI Taxonomy" id="483139"/>
    <lineage>
        <taxon>Eukaryota</taxon>
        <taxon>Sar</taxon>
        <taxon>Alveolata</taxon>
        <taxon>Apicomplexa</taxon>
        <taxon>Conoidasida</taxon>
        <taxon>Coccidia</taxon>
        <taxon>Eucoccidiorida</taxon>
        <taxon>Eimeriorina</taxon>
        <taxon>Sarcocystidae</taxon>
        <taxon>Cystoisospora</taxon>
    </lineage>
</organism>
<evidence type="ECO:0000313" key="8">
    <source>
        <dbReference type="Proteomes" id="UP000221165"/>
    </source>
</evidence>
<evidence type="ECO:0000256" key="5">
    <source>
        <dbReference type="SAM" id="MobiDB-lite"/>
    </source>
</evidence>
<dbReference type="Gene3D" id="4.10.410.60">
    <property type="match status" value="1"/>
</dbReference>
<evidence type="ECO:0000256" key="4">
    <source>
        <dbReference type="RuleBase" id="RU000568"/>
    </source>
</evidence>
<dbReference type="NCBIfam" id="TIGR00001">
    <property type="entry name" value="rpmI_bact"/>
    <property type="match status" value="1"/>
</dbReference>
<accession>A0A2C6JYY9</accession>
<sequence length="406" mass="45608">MGARVPSSRRLFLLSLLSLILSFSFSSPVLLALAHQKTSSPRRPSLPVPWRFPAHLPSLSLSSYSPAPLSSLIVLSRLLTPNQPLLFLLRPLSETQKSRTRPAKLFCGKTLFFRADVGTREISSSSISPRYSNGSNSVSVSSIRRSSLSTENGKILFPTQNVSTPGFLPPSTLLISLGRTRDQADETFFSSSSCPSPASFSICMKRAAEMSGRKTEDTKTRHGSRRFSSERRRLSSDSLPFLHHGEELKSPCRREKLSELFGENLYQSRSREGRKADRQFQTWGSNIRSRKSIEEGQPSLSSALSSCYRSGVGSLEMKVKIPTPALKPRTRKSIAKRFKITATGKLLYRHSGRQHLMRKKQGQRRRRLRKVSVLTGKMASKFLSCIHTARARIRRRKKMPQPVYKA</sequence>
<dbReference type="PANTHER" id="PTHR33343:SF1">
    <property type="entry name" value="LARGE RIBOSOMAL SUBUNIT PROTEIN BL35M"/>
    <property type="match status" value="1"/>
</dbReference>
<dbReference type="OrthoDB" id="162638at2759"/>
<dbReference type="InterPro" id="IPR037229">
    <property type="entry name" value="Ribosomal_bL35_sf"/>
</dbReference>
<dbReference type="InterPro" id="IPR021137">
    <property type="entry name" value="Ribosomal_bL35-like"/>
</dbReference>
<feature type="signal peptide" evidence="6">
    <location>
        <begin position="1"/>
        <end position="26"/>
    </location>
</feature>
<protein>
    <recommendedName>
        <fullName evidence="4">50S ribosomal protein L35</fullName>
    </recommendedName>
</protein>
<dbReference type="VEuPathDB" id="ToxoDB:CSUI_006707"/>
<comment type="similarity">
    <text evidence="1 4">Belongs to the bacterial ribosomal protein bL35 family.</text>
</comment>
<evidence type="ECO:0000256" key="3">
    <source>
        <dbReference type="ARBA" id="ARBA00023274"/>
    </source>
</evidence>
<dbReference type="PRINTS" id="PR00064">
    <property type="entry name" value="RIBOSOMALL35"/>
</dbReference>
<feature type="chain" id="PRO_5012699764" description="50S ribosomal protein L35" evidence="6">
    <location>
        <begin position="27"/>
        <end position="406"/>
    </location>
</feature>
<keyword evidence="6" id="KW-0732">Signal</keyword>
<keyword evidence="3 4" id="KW-0687">Ribonucleoprotein</keyword>
<evidence type="ECO:0000256" key="2">
    <source>
        <dbReference type="ARBA" id="ARBA00022980"/>
    </source>
</evidence>
<dbReference type="InterPro" id="IPR001706">
    <property type="entry name" value="Ribosomal_bL35"/>
</dbReference>
<dbReference type="GO" id="GO:0006412">
    <property type="term" value="P:translation"/>
    <property type="evidence" value="ECO:0007669"/>
    <property type="project" value="InterPro"/>
</dbReference>
<feature type="compositionally biased region" description="Basic and acidic residues" evidence="5">
    <location>
        <begin position="210"/>
        <end position="220"/>
    </location>
</feature>
<proteinExistence type="inferred from homology"/>
<evidence type="ECO:0000313" key="7">
    <source>
        <dbReference type="EMBL" id="PHJ19461.1"/>
    </source>
</evidence>
<comment type="caution">
    <text evidence="7">The sequence shown here is derived from an EMBL/GenBank/DDBJ whole genome shotgun (WGS) entry which is preliminary data.</text>
</comment>
<dbReference type="EMBL" id="MIGC01003433">
    <property type="protein sequence ID" value="PHJ19461.1"/>
    <property type="molecule type" value="Genomic_DNA"/>
</dbReference>
<dbReference type="Proteomes" id="UP000221165">
    <property type="component" value="Unassembled WGS sequence"/>
</dbReference>
<dbReference type="GeneID" id="94430071"/>
<dbReference type="GO" id="GO:0003735">
    <property type="term" value="F:structural constituent of ribosome"/>
    <property type="evidence" value="ECO:0007669"/>
    <property type="project" value="InterPro"/>
</dbReference>
<reference evidence="7 8" key="1">
    <citation type="journal article" date="2017" name="Int. J. Parasitol.">
        <title>The genome of the protozoan parasite Cystoisospora suis and a reverse vaccinology approach to identify vaccine candidates.</title>
        <authorList>
            <person name="Palmieri N."/>
            <person name="Shrestha A."/>
            <person name="Ruttkowski B."/>
            <person name="Beck T."/>
            <person name="Vogl C."/>
            <person name="Tomley F."/>
            <person name="Blake D.P."/>
            <person name="Joachim A."/>
        </authorList>
    </citation>
    <scope>NUCLEOTIDE SEQUENCE [LARGE SCALE GENOMIC DNA]</scope>
    <source>
        <strain evidence="7 8">Wien I</strain>
    </source>
</reference>
<dbReference type="AlphaFoldDB" id="A0A2C6JYY9"/>
<name>A0A2C6JYY9_9APIC</name>
<gene>
    <name evidence="7" type="ORF">CSUI_006707</name>
</gene>
<keyword evidence="2 4" id="KW-0689">Ribosomal protein</keyword>
<dbReference type="RefSeq" id="XP_067921161.1">
    <property type="nucleotide sequence ID" value="XM_068066860.1"/>
</dbReference>
<evidence type="ECO:0000256" key="1">
    <source>
        <dbReference type="ARBA" id="ARBA00006598"/>
    </source>
</evidence>